<feature type="transmembrane region" description="Helical" evidence="1">
    <location>
        <begin position="12"/>
        <end position="33"/>
    </location>
</feature>
<evidence type="ECO:0000313" key="2">
    <source>
        <dbReference type="EMBL" id="QKW50739.1"/>
    </source>
</evidence>
<organism evidence="2 3">
    <name type="scientific">Streptomyces buecherae</name>
    <dbReference type="NCBI Taxonomy" id="2763006"/>
    <lineage>
        <taxon>Bacteria</taxon>
        <taxon>Bacillati</taxon>
        <taxon>Actinomycetota</taxon>
        <taxon>Actinomycetes</taxon>
        <taxon>Kitasatosporales</taxon>
        <taxon>Streptomycetaceae</taxon>
        <taxon>Streptomyces</taxon>
    </lineage>
</organism>
<proteinExistence type="predicted"/>
<feature type="transmembrane region" description="Helical" evidence="1">
    <location>
        <begin position="116"/>
        <end position="139"/>
    </location>
</feature>
<gene>
    <name evidence="2" type="ORF">HUT08_15715</name>
</gene>
<evidence type="ECO:0000313" key="3">
    <source>
        <dbReference type="Proteomes" id="UP000509303"/>
    </source>
</evidence>
<keyword evidence="1" id="KW-0812">Transmembrane</keyword>
<dbReference type="Proteomes" id="UP000509303">
    <property type="component" value="Chromosome"/>
</dbReference>
<name>A0A7H8N8J0_9ACTN</name>
<keyword evidence="1" id="KW-0472">Membrane</keyword>
<dbReference type="AlphaFoldDB" id="A0A7H8N8J0"/>
<feature type="transmembrane region" description="Helical" evidence="1">
    <location>
        <begin position="53"/>
        <end position="74"/>
    </location>
</feature>
<accession>A0A7H8N8J0</accession>
<dbReference type="EMBL" id="CP054929">
    <property type="protein sequence ID" value="QKW50739.1"/>
    <property type="molecule type" value="Genomic_DNA"/>
</dbReference>
<feature type="transmembrane region" description="Helical" evidence="1">
    <location>
        <begin position="81"/>
        <end position="104"/>
    </location>
</feature>
<protein>
    <submittedName>
        <fullName evidence="2">Uncharacterized protein</fullName>
    </submittedName>
</protein>
<reference evidence="2 3" key="1">
    <citation type="submission" date="2020-06" db="EMBL/GenBank/DDBJ databases">
        <title>Genome mining for natural products.</title>
        <authorList>
            <person name="Zhang B."/>
            <person name="Shi J."/>
            <person name="Ge H."/>
        </authorList>
    </citation>
    <scope>NUCLEOTIDE SEQUENCE [LARGE SCALE GENOMIC DNA]</scope>
    <source>
        <strain evidence="2 3">NA00687</strain>
    </source>
</reference>
<keyword evidence="3" id="KW-1185">Reference proteome</keyword>
<dbReference type="RefSeq" id="WP_176162472.1">
    <property type="nucleotide sequence ID" value="NZ_CP054929.1"/>
</dbReference>
<sequence length="168" mass="17433">MSAPPAKATAYAITATFVPWAVGALLSFVLIYAGGYPDDEGESSWETFSGDWLSGWALAFPVLAALLVGVLAWARPTPHRWLVATRNTVVYAGVLLVVSVIRFLSDGAGQAVDYAFVTLLIALFTLQLPLCAALSAGLAGPLRIVTEAEADDTDADPGAGVAGQPAAR</sequence>
<evidence type="ECO:0000256" key="1">
    <source>
        <dbReference type="SAM" id="Phobius"/>
    </source>
</evidence>
<keyword evidence="1" id="KW-1133">Transmembrane helix</keyword>